<evidence type="ECO:0000313" key="3">
    <source>
        <dbReference type="Proteomes" id="UP000000239"/>
    </source>
</evidence>
<organism evidence="2 3">
    <name type="scientific">Chromohalobacter israelensis (strain ATCC BAA-138 / DSM 3043 / CIP 106854 / NCIMB 13768 / 1H11)</name>
    <name type="common">Chromohalobacter salexigens</name>
    <dbReference type="NCBI Taxonomy" id="290398"/>
    <lineage>
        <taxon>Bacteria</taxon>
        <taxon>Pseudomonadati</taxon>
        <taxon>Pseudomonadota</taxon>
        <taxon>Gammaproteobacteria</taxon>
        <taxon>Oceanospirillales</taxon>
        <taxon>Halomonadaceae</taxon>
        <taxon>Chromohalobacter</taxon>
    </lineage>
</organism>
<accession>Q1QTG1</accession>
<keyword evidence="3" id="KW-1185">Reference proteome</keyword>
<dbReference type="Pfam" id="PF13302">
    <property type="entry name" value="Acetyltransf_3"/>
    <property type="match status" value="1"/>
</dbReference>
<name>Q1QTG1_CHRI1</name>
<dbReference type="SUPFAM" id="SSF55729">
    <property type="entry name" value="Acyl-CoA N-acyltransferases (Nat)"/>
    <property type="match status" value="1"/>
</dbReference>
<dbReference type="GO" id="GO:0008999">
    <property type="term" value="F:protein-N-terminal-alanine acetyltransferase activity"/>
    <property type="evidence" value="ECO:0007669"/>
    <property type="project" value="TreeGrafter"/>
</dbReference>
<dbReference type="PANTHER" id="PTHR43441:SF12">
    <property type="entry name" value="RIBOSOMAL N-ACETYLTRANSFERASE YDAF-RELATED"/>
    <property type="match status" value="1"/>
</dbReference>
<dbReference type="KEGG" id="csa:Csal_2901"/>
<evidence type="ECO:0000313" key="2">
    <source>
        <dbReference type="EMBL" id="ABE60247.1"/>
    </source>
</evidence>
<dbReference type="EMBL" id="CP000285">
    <property type="protein sequence ID" value="ABE60247.1"/>
    <property type="molecule type" value="Genomic_DNA"/>
</dbReference>
<dbReference type="PANTHER" id="PTHR43441">
    <property type="entry name" value="RIBOSOMAL-PROTEIN-SERINE ACETYLTRANSFERASE"/>
    <property type="match status" value="1"/>
</dbReference>
<evidence type="ECO:0000259" key="1">
    <source>
        <dbReference type="PROSITE" id="PS51186"/>
    </source>
</evidence>
<dbReference type="AlphaFoldDB" id="Q1QTG1"/>
<dbReference type="Gene3D" id="3.40.630.30">
    <property type="match status" value="1"/>
</dbReference>
<proteinExistence type="predicted"/>
<dbReference type="Proteomes" id="UP000000239">
    <property type="component" value="Chromosome"/>
</dbReference>
<keyword evidence="2" id="KW-0808">Transferase</keyword>
<dbReference type="RefSeq" id="WP_011508193.1">
    <property type="nucleotide sequence ID" value="NC_007963.1"/>
</dbReference>
<dbReference type="GeneID" id="95335595"/>
<dbReference type="OrthoDB" id="9784707at2"/>
<dbReference type="HOGENOM" id="CLU_013985_3_0_6"/>
<dbReference type="GO" id="GO:1990189">
    <property type="term" value="F:protein N-terminal-serine acetyltransferase activity"/>
    <property type="evidence" value="ECO:0007669"/>
    <property type="project" value="TreeGrafter"/>
</dbReference>
<dbReference type="InterPro" id="IPR016181">
    <property type="entry name" value="Acyl_CoA_acyltransferase"/>
</dbReference>
<dbReference type="GO" id="GO:0005737">
    <property type="term" value="C:cytoplasm"/>
    <property type="evidence" value="ECO:0007669"/>
    <property type="project" value="TreeGrafter"/>
</dbReference>
<reference evidence="2 3" key="1">
    <citation type="journal article" date="2011" name="Stand. Genomic Sci.">
        <title>Complete genome sequence of the halophilic and highly halotolerant Chromohalobacter salexigens type strain (1H11(T)).</title>
        <authorList>
            <person name="Copeland A."/>
            <person name="O'Connor K."/>
            <person name="Lucas S."/>
            <person name="Lapidus A."/>
            <person name="Berry K.W."/>
            <person name="Detter J.C."/>
            <person name="Del Rio T.G."/>
            <person name="Hammon N."/>
            <person name="Dalin E."/>
            <person name="Tice H."/>
            <person name="Pitluck S."/>
            <person name="Bruce D."/>
            <person name="Goodwin L."/>
            <person name="Han C."/>
            <person name="Tapia R."/>
            <person name="Saunders E."/>
            <person name="Schmutz J."/>
            <person name="Brettin T."/>
            <person name="Larimer F."/>
            <person name="Land M."/>
            <person name="Hauser L."/>
            <person name="Vargas C."/>
            <person name="Nieto J.J."/>
            <person name="Kyrpides N.C."/>
            <person name="Ivanova N."/>
            <person name="Goker M."/>
            <person name="Klenk H.P."/>
            <person name="Csonka L.N."/>
            <person name="Woyke T."/>
        </authorList>
    </citation>
    <scope>NUCLEOTIDE SEQUENCE [LARGE SCALE GENOMIC DNA]</scope>
    <source>
        <strain evidence="3">ATCC BAA-138 / DSM 3043 / CIP 106854 / NCIMB 13768 / 1H11</strain>
    </source>
</reference>
<sequence length="192" mass="21541">MENELLISEAIELQLLDKKHVDELFQLVDTNREHLREWLPWIDANTSPTDTESFVNSAISQREAGKGPQYAVFHKATMCGVCGFHPFDVTNKIGGIGYWLSQAYTGKGIMTSSVKALIGTGFQEYGLNRIEVACATDNGSSRAIPERLGFTLEGVLREREYLYGRYVDHAIYSMLASEFSLDEAQHLTSRRA</sequence>
<gene>
    <name evidence="2" type="ordered locus">Csal_2901</name>
</gene>
<protein>
    <submittedName>
        <fullName evidence="2">GCN5-related N-acetyltransferase</fullName>
    </submittedName>
</protein>
<dbReference type="STRING" id="290398.Csal_2901"/>
<feature type="domain" description="N-acetyltransferase" evidence="1">
    <location>
        <begin position="11"/>
        <end position="168"/>
    </location>
</feature>
<dbReference type="eggNOG" id="COG1670">
    <property type="taxonomic scope" value="Bacteria"/>
</dbReference>
<dbReference type="InterPro" id="IPR000182">
    <property type="entry name" value="GNAT_dom"/>
</dbReference>
<dbReference type="InterPro" id="IPR051908">
    <property type="entry name" value="Ribosomal_N-acetyltransferase"/>
</dbReference>
<dbReference type="PROSITE" id="PS51186">
    <property type="entry name" value="GNAT"/>
    <property type="match status" value="1"/>
</dbReference>